<dbReference type="InterPro" id="IPR018497">
    <property type="entry name" value="Peptidase_M13_C"/>
</dbReference>
<proteinExistence type="inferred from homology"/>
<feature type="compositionally biased region" description="Polar residues" evidence="8">
    <location>
        <begin position="108"/>
        <end position="120"/>
    </location>
</feature>
<dbReference type="InterPro" id="IPR042089">
    <property type="entry name" value="Peptidase_M13_dom_2"/>
</dbReference>
<dbReference type="PROSITE" id="PS51885">
    <property type="entry name" value="NEPRILYSIN"/>
    <property type="match status" value="1"/>
</dbReference>
<comment type="similarity">
    <text evidence="2">Belongs to the peptidase M13 family.</text>
</comment>
<evidence type="ECO:0000259" key="9">
    <source>
        <dbReference type="Pfam" id="PF01431"/>
    </source>
</evidence>
<dbReference type="Gene3D" id="3.40.390.10">
    <property type="entry name" value="Collagenase (Catalytic Domain)"/>
    <property type="match status" value="1"/>
</dbReference>
<feature type="compositionally biased region" description="Basic residues" evidence="8">
    <location>
        <begin position="81"/>
        <end position="94"/>
    </location>
</feature>
<dbReference type="Pfam" id="PF05649">
    <property type="entry name" value="Peptidase_M13_N"/>
    <property type="match status" value="1"/>
</dbReference>
<feature type="region of interest" description="Disordered" evidence="8">
    <location>
        <begin position="1"/>
        <end position="222"/>
    </location>
</feature>
<dbReference type="Gene3D" id="1.10.1380.10">
    <property type="entry name" value="Neutral endopeptidase , domain2"/>
    <property type="match status" value="1"/>
</dbReference>
<evidence type="ECO:0000259" key="10">
    <source>
        <dbReference type="Pfam" id="PF05649"/>
    </source>
</evidence>
<feature type="compositionally biased region" description="Low complexity" evidence="8">
    <location>
        <begin position="51"/>
        <end position="67"/>
    </location>
</feature>
<feature type="domain" description="Peptidase M13 N-terminal" evidence="10">
    <location>
        <begin position="345"/>
        <end position="716"/>
    </location>
</feature>
<dbReference type="PANTHER" id="PTHR11733">
    <property type="entry name" value="ZINC METALLOPROTEASE FAMILY M13 NEPRILYSIN-RELATED"/>
    <property type="match status" value="1"/>
</dbReference>
<dbReference type="GO" id="GO:0046872">
    <property type="term" value="F:metal ion binding"/>
    <property type="evidence" value="ECO:0007669"/>
    <property type="project" value="UniProtKB-KW"/>
</dbReference>
<evidence type="ECO:0000256" key="7">
    <source>
        <dbReference type="ARBA" id="ARBA00023049"/>
    </source>
</evidence>
<evidence type="ECO:0000256" key="4">
    <source>
        <dbReference type="ARBA" id="ARBA00022723"/>
    </source>
</evidence>
<keyword evidence="3" id="KW-0645">Protease</keyword>
<dbReference type="OMA" id="FQYSERG"/>
<feature type="domain" description="Peptidase M13 C-terminal" evidence="9">
    <location>
        <begin position="783"/>
        <end position="956"/>
    </location>
</feature>
<dbReference type="PANTHER" id="PTHR11733:SF241">
    <property type="entry name" value="GH26575P-RELATED"/>
    <property type="match status" value="1"/>
</dbReference>
<dbReference type="EMBL" id="JABSTR010000005">
    <property type="protein sequence ID" value="KAH9371546.1"/>
    <property type="molecule type" value="Genomic_DNA"/>
</dbReference>
<dbReference type="InterPro" id="IPR008753">
    <property type="entry name" value="Peptidase_M13_N"/>
</dbReference>
<evidence type="ECO:0000256" key="2">
    <source>
        <dbReference type="ARBA" id="ARBA00007357"/>
    </source>
</evidence>
<feature type="region of interest" description="Disordered" evidence="8">
    <location>
        <begin position="240"/>
        <end position="271"/>
    </location>
</feature>
<evidence type="ECO:0000313" key="11">
    <source>
        <dbReference type="EMBL" id="KAH9371546.1"/>
    </source>
</evidence>
<dbReference type="InterPro" id="IPR000718">
    <property type="entry name" value="Peptidase_M13"/>
</dbReference>
<gene>
    <name evidence="11" type="ORF">HPB48_016711</name>
</gene>
<evidence type="ECO:0000256" key="5">
    <source>
        <dbReference type="ARBA" id="ARBA00022801"/>
    </source>
</evidence>
<feature type="compositionally biased region" description="Low complexity" evidence="8">
    <location>
        <begin position="138"/>
        <end position="157"/>
    </location>
</feature>
<evidence type="ECO:0000313" key="12">
    <source>
        <dbReference type="Proteomes" id="UP000821853"/>
    </source>
</evidence>
<comment type="caution">
    <text evidence="11">The sequence shown here is derived from an EMBL/GenBank/DDBJ whole genome shotgun (WGS) entry which is preliminary data.</text>
</comment>
<keyword evidence="12" id="KW-1185">Reference proteome</keyword>
<dbReference type="InterPro" id="IPR024079">
    <property type="entry name" value="MetalloPept_cat_dom_sf"/>
</dbReference>
<keyword evidence="7" id="KW-0482">Metalloprotease</keyword>
<dbReference type="VEuPathDB" id="VectorBase:HLOH_064524"/>
<keyword evidence="6" id="KW-0862">Zinc</keyword>
<sequence length="958" mass="106737">MRVVSFGISENLLRELPSSTMPRESEEHPTTPKGRRQSSGRRLSIRVPGEAAQASPAAQSSLDAASAHPDLPKEDPSVPIARHRSSSRVRRRLKAVPDTRSSAAASSTVDTAEHTTGQQEPRTRTTNRRRHQSGKRIPPTSLSPLKSSEPLPSPTTLGGAAAKPTSSTAAVDSVPVPSEAECGKEKNASPASAKTVLSHQATSTTARFKASDTPERAQPSQVKDTAALYQLLAQTCMGKPSAARYPESDSQYEPTAGVSRGGTLRRRARTSEGNSAKDFVTGIATSLRGQIAALCAGVVAILLVATLLALHPLRRLQHSEVLCHTEECQLHDHLLRQVISTNADPCEDFHAYVCSRWLPPNEYQDQVKSLMDQLRFGWYRAINISLYEGTKMLPAGRKARAMYDHCMDSSGSRYGSNVSEFLEMLPKIGLRWPGEPLPGGTALGLLISMDINWMAPLWFTARVTTFQYSERGILRITPGPHIGALYHHHLTVRQGYAYERYWRAFQKVLFGDTAAATSNAEIEDVASIEGDILTRLHKALTLEPKSAAVFSLGDIESYTNPLSSTQWIEQLSKNPQYGRRFGSNDYVFAGDVGFLKAVGSIFATYNDTDIQKHVAWLFVQTYGILAHYDLFRLRYGESRLLHAYLPIICGRYLEGTYKPLLIPLHYVARIPEFERDQVSRVLESLKHAFSGKINASSWIDIESNHQFHRKLSRLETRLWPHSSFLRNDVLEATYANFPDNETSFASYWFKSHYWLRYMKRTPEYEYMALLPDNSSPAYLRYDYLDNSLHIAIGAVARPLFYANGTEAMLYGGFGFSLALQLVKLMDSEGIKWHPDTGNTDSFFLPMSAEALKVKDACLKKDNMSSVFPEVPALEIAYNAYILSDQRRAQKATAISKDFPESKVFFLTLCYMTCALPGIRHPSVADCNKALRGFRPFADAFACEKGSRMNPRNTCELFS</sequence>
<dbReference type="SUPFAM" id="SSF55486">
    <property type="entry name" value="Metalloproteases ('zincins'), catalytic domain"/>
    <property type="match status" value="1"/>
</dbReference>
<dbReference type="GO" id="GO:0004222">
    <property type="term" value="F:metalloendopeptidase activity"/>
    <property type="evidence" value="ECO:0007669"/>
    <property type="project" value="InterPro"/>
</dbReference>
<feature type="compositionally biased region" description="Polar residues" evidence="8">
    <location>
        <begin position="189"/>
        <end position="206"/>
    </location>
</feature>
<feature type="compositionally biased region" description="Basic residues" evidence="8">
    <location>
        <begin position="125"/>
        <end position="134"/>
    </location>
</feature>
<comment type="cofactor">
    <cofactor evidence="1">
        <name>Zn(2+)</name>
        <dbReference type="ChEBI" id="CHEBI:29105"/>
    </cofactor>
</comment>
<dbReference type="Proteomes" id="UP000821853">
    <property type="component" value="Chromosome 3"/>
</dbReference>
<name>A0A9J6G7Y0_HAELO</name>
<accession>A0A9J6G7Y0</accession>
<evidence type="ECO:0000256" key="8">
    <source>
        <dbReference type="SAM" id="MobiDB-lite"/>
    </source>
</evidence>
<dbReference type="GO" id="GO:0005886">
    <property type="term" value="C:plasma membrane"/>
    <property type="evidence" value="ECO:0007669"/>
    <property type="project" value="TreeGrafter"/>
</dbReference>
<evidence type="ECO:0000256" key="3">
    <source>
        <dbReference type="ARBA" id="ARBA00022670"/>
    </source>
</evidence>
<evidence type="ECO:0000256" key="6">
    <source>
        <dbReference type="ARBA" id="ARBA00022833"/>
    </source>
</evidence>
<evidence type="ECO:0000256" key="1">
    <source>
        <dbReference type="ARBA" id="ARBA00001947"/>
    </source>
</evidence>
<reference evidence="11 12" key="1">
    <citation type="journal article" date="2020" name="Cell">
        <title>Large-Scale Comparative Analyses of Tick Genomes Elucidate Their Genetic Diversity and Vector Capacities.</title>
        <authorList>
            <consortium name="Tick Genome and Microbiome Consortium (TIGMIC)"/>
            <person name="Jia N."/>
            <person name="Wang J."/>
            <person name="Shi W."/>
            <person name="Du L."/>
            <person name="Sun Y."/>
            <person name="Zhan W."/>
            <person name="Jiang J.F."/>
            <person name="Wang Q."/>
            <person name="Zhang B."/>
            <person name="Ji P."/>
            <person name="Bell-Sakyi L."/>
            <person name="Cui X.M."/>
            <person name="Yuan T.T."/>
            <person name="Jiang B.G."/>
            <person name="Yang W.F."/>
            <person name="Lam T.T."/>
            <person name="Chang Q.C."/>
            <person name="Ding S.J."/>
            <person name="Wang X.J."/>
            <person name="Zhu J.G."/>
            <person name="Ruan X.D."/>
            <person name="Zhao L."/>
            <person name="Wei J.T."/>
            <person name="Ye R.Z."/>
            <person name="Que T.C."/>
            <person name="Du C.H."/>
            <person name="Zhou Y.H."/>
            <person name="Cheng J.X."/>
            <person name="Dai P.F."/>
            <person name="Guo W.B."/>
            <person name="Han X.H."/>
            <person name="Huang E.J."/>
            <person name="Li L.F."/>
            <person name="Wei W."/>
            <person name="Gao Y.C."/>
            <person name="Liu J.Z."/>
            <person name="Shao H.Z."/>
            <person name="Wang X."/>
            <person name="Wang C.C."/>
            <person name="Yang T.C."/>
            <person name="Huo Q.B."/>
            <person name="Li W."/>
            <person name="Chen H.Y."/>
            <person name="Chen S.E."/>
            <person name="Zhou L.G."/>
            <person name="Ni X.B."/>
            <person name="Tian J.H."/>
            <person name="Sheng Y."/>
            <person name="Liu T."/>
            <person name="Pan Y.S."/>
            <person name="Xia L.Y."/>
            <person name="Li J."/>
            <person name="Zhao F."/>
            <person name="Cao W.C."/>
        </authorList>
    </citation>
    <scope>NUCLEOTIDE SEQUENCE [LARGE SCALE GENOMIC DNA]</scope>
    <source>
        <strain evidence="11">HaeL-2018</strain>
    </source>
</reference>
<keyword evidence="4" id="KW-0479">Metal-binding</keyword>
<organism evidence="11 12">
    <name type="scientific">Haemaphysalis longicornis</name>
    <name type="common">Bush tick</name>
    <dbReference type="NCBI Taxonomy" id="44386"/>
    <lineage>
        <taxon>Eukaryota</taxon>
        <taxon>Metazoa</taxon>
        <taxon>Ecdysozoa</taxon>
        <taxon>Arthropoda</taxon>
        <taxon>Chelicerata</taxon>
        <taxon>Arachnida</taxon>
        <taxon>Acari</taxon>
        <taxon>Parasitiformes</taxon>
        <taxon>Ixodida</taxon>
        <taxon>Ixodoidea</taxon>
        <taxon>Ixodidae</taxon>
        <taxon>Haemaphysalinae</taxon>
        <taxon>Haemaphysalis</taxon>
    </lineage>
</organism>
<dbReference type="AlphaFoldDB" id="A0A9J6G7Y0"/>
<dbReference type="GO" id="GO:0016485">
    <property type="term" value="P:protein processing"/>
    <property type="evidence" value="ECO:0007669"/>
    <property type="project" value="TreeGrafter"/>
</dbReference>
<dbReference type="OrthoDB" id="6494159at2759"/>
<keyword evidence="5" id="KW-0378">Hydrolase</keyword>
<protein>
    <submittedName>
        <fullName evidence="11">Uncharacterized protein</fullName>
    </submittedName>
</protein>
<dbReference type="Pfam" id="PF01431">
    <property type="entry name" value="Peptidase_M13"/>
    <property type="match status" value="1"/>
</dbReference>